<dbReference type="PANTHER" id="PTHR37013:SF3">
    <property type="entry name" value="INTEGRAL MEMBRANE PROTEIN (AFU_ORTHOLOGUE AFUA_1G05950)"/>
    <property type="match status" value="1"/>
</dbReference>
<evidence type="ECO:0000256" key="2">
    <source>
        <dbReference type="SAM" id="Phobius"/>
    </source>
</evidence>
<dbReference type="STRING" id="1081103.A0A0B2WVA9"/>
<evidence type="ECO:0000256" key="1">
    <source>
        <dbReference type="SAM" id="MobiDB-lite"/>
    </source>
</evidence>
<organism evidence="4 5">
    <name type="scientific">Metarhizium album (strain ARSEF 1941)</name>
    <dbReference type="NCBI Taxonomy" id="1081103"/>
    <lineage>
        <taxon>Eukaryota</taxon>
        <taxon>Fungi</taxon>
        <taxon>Dikarya</taxon>
        <taxon>Ascomycota</taxon>
        <taxon>Pezizomycotina</taxon>
        <taxon>Sordariomycetes</taxon>
        <taxon>Hypocreomycetidae</taxon>
        <taxon>Hypocreales</taxon>
        <taxon>Clavicipitaceae</taxon>
        <taxon>Metarhizium</taxon>
    </lineage>
</organism>
<evidence type="ECO:0000259" key="3">
    <source>
        <dbReference type="Pfam" id="PF24802"/>
    </source>
</evidence>
<feature type="compositionally biased region" description="Acidic residues" evidence="1">
    <location>
        <begin position="360"/>
        <end position="372"/>
    </location>
</feature>
<feature type="transmembrane region" description="Helical" evidence="2">
    <location>
        <begin position="207"/>
        <end position="228"/>
    </location>
</feature>
<evidence type="ECO:0000313" key="4">
    <source>
        <dbReference type="EMBL" id="KHN97387.1"/>
    </source>
</evidence>
<feature type="transmembrane region" description="Helical" evidence="2">
    <location>
        <begin position="93"/>
        <end position="116"/>
    </location>
</feature>
<dbReference type="Pfam" id="PF24802">
    <property type="entry name" value="DUF7703"/>
    <property type="match status" value="1"/>
</dbReference>
<feature type="region of interest" description="Disordered" evidence="1">
    <location>
        <begin position="1"/>
        <end position="20"/>
    </location>
</feature>
<feature type="transmembrane region" description="Helical" evidence="2">
    <location>
        <begin position="60"/>
        <end position="81"/>
    </location>
</feature>
<dbReference type="EMBL" id="AZHE01000011">
    <property type="protein sequence ID" value="KHN97387.1"/>
    <property type="molecule type" value="Genomic_DNA"/>
</dbReference>
<dbReference type="RefSeq" id="XP_040678453.1">
    <property type="nucleotide sequence ID" value="XM_040823782.1"/>
</dbReference>
<reference evidence="4 5" key="1">
    <citation type="journal article" date="2014" name="Proc. Natl. Acad. Sci. U.S.A.">
        <title>Trajectory and genomic determinants of fungal-pathogen speciation and host adaptation.</title>
        <authorList>
            <person name="Hu X."/>
            <person name="Xiao G."/>
            <person name="Zheng P."/>
            <person name="Shang Y."/>
            <person name="Su Y."/>
            <person name="Zhang X."/>
            <person name="Liu X."/>
            <person name="Zhan S."/>
            <person name="St Leger R.J."/>
            <person name="Wang C."/>
        </authorList>
    </citation>
    <scope>NUCLEOTIDE SEQUENCE [LARGE SCALE GENOMIC DNA]</scope>
    <source>
        <strain evidence="4 5">ARSEF 1941</strain>
    </source>
</reference>
<feature type="region of interest" description="Disordered" evidence="1">
    <location>
        <begin position="325"/>
        <end position="389"/>
    </location>
</feature>
<evidence type="ECO:0000313" key="5">
    <source>
        <dbReference type="Proteomes" id="UP000030816"/>
    </source>
</evidence>
<gene>
    <name evidence="4" type="ORF">MAM_04984</name>
</gene>
<comment type="caution">
    <text evidence="4">The sequence shown here is derived from an EMBL/GenBank/DDBJ whole genome shotgun (WGS) entry which is preliminary data.</text>
</comment>
<feature type="transmembrane region" description="Helical" evidence="2">
    <location>
        <begin position="29"/>
        <end position="48"/>
    </location>
</feature>
<protein>
    <submittedName>
        <fullName evidence="4">Integral membrane protein</fullName>
    </submittedName>
</protein>
<dbReference type="PANTHER" id="PTHR37013">
    <property type="entry name" value="INTEGRAL MEMBRANE PROTEIN (AFU_ORTHOLOGUE AFUA_1G05950)-RELATED"/>
    <property type="match status" value="1"/>
</dbReference>
<proteinExistence type="predicted"/>
<dbReference type="HOGENOM" id="CLU_045148_0_1_1"/>
<feature type="compositionally biased region" description="Low complexity" evidence="1">
    <location>
        <begin position="338"/>
        <end position="359"/>
    </location>
</feature>
<accession>A0A0B2WVA9</accession>
<keyword evidence="2" id="KW-0472">Membrane</keyword>
<feature type="transmembrane region" description="Helical" evidence="2">
    <location>
        <begin position="128"/>
        <end position="149"/>
    </location>
</feature>
<feature type="transmembrane region" description="Helical" evidence="2">
    <location>
        <begin position="169"/>
        <end position="187"/>
    </location>
</feature>
<dbReference type="GeneID" id="63739439"/>
<feature type="domain" description="DUF7703" evidence="3">
    <location>
        <begin position="30"/>
        <end position="264"/>
    </location>
</feature>
<keyword evidence="5" id="KW-1185">Reference proteome</keyword>
<name>A0A0B2WVA9_METAS</name>
<dbReference type="AlphaFoldDB" id="A0A0B2WVA9"/>
<dbReference type="OrthoDB" id="405906at2759"/>
<keyword evidence="2" id="KW-0812">Transmembrane</keyword>
<dbReference type="Proteomes" id="UP000030816">
    <property type="component" value="Unassembled WGS sequence"/>
</dbReference>
<feature type="compositionally biased region" description="Basic and acidic residues" evidence="1">
    <location>
        <begin position="1"/>
        <end position="12"/>
    </location>
</feature>
<sequence>MSIARRDDDDGHGPPATLDPSKASYDPDWLLIIVFISIALYNVAELNFLIATTFKRFRGLYFWSFTCSTWGIAFNAVGYLVRSVFPRQHGYLHATLILVGWCAMVNGQSLVLYSRLHIVMHHPRRLRLVLAMILADGVWLSVPVVVLVYGANSGASGPFERPYSIFEKLQLTVFSVQEVIISGLYIVETTRLLRLQRGVGSSSMRRVMGHLIALNVFVVVLDVSVLSLQFTEHYDLQTAWKALVYSVKLKCEFSVLNRLVEFSQHLRAGRHVSSVHYDASTDVALERYLRNASQAPAGAAYSMQVTAERPCETSPPEIVKTTAVTVSRSGPSAPPTRPSTAAESSVAADSSAAACAPGDATDDADNTADADADASGTTSLSSEARLARP</sequence>
<keyword evidence="2" id="KW-1133">Transmembrane helix</keyword>
<dbReference type="InterPro" id="IPR056120">
    <property type="entry name" value="DUF7703"/>
</dbReference>